<organism evidence="1 2">
    <name type="scientific">Helicobacter cinaedi</name>
    <dbReference type="NCBI Taxonomy" id="213"/>
    <lineage>
        <taxon>Bacteria</taxon>
        <taxon>Pseudomonadati</taxon>
        <taxon>Campylobacterota</taxon>
        <taxon>Epsilonproteobacteria</taxon>
        <taxon>Campylobacterales</taxon>
        <taxon>Helicobacteraceae</taxon>
        <taxon>Helicobacter</taxon>
    </lineage>
</organism>
<dbReference type="AlphaFoldDB" id="A0A377JTD6"/>
<dbReference type="EMBL" id="UGHX01000001">
    <property type="protein sequence ID" value="STP11147.1"/>
    <property type="molecule type" value="Genomic_DNA"/>
</dbReference>
<dbReference type="Proteomes" id="UP000255103">
    <property type="component" value="Unassembled WGS sequence"/>
</dbReference>
<dbReference type="RefSeq" id="WP_115721822.1">
    <property type="nucleotide sequence ID" value="NZ_UGHX01000001.1"/>
</dbReference>
<sequence length="275" mass="30837">MKTLFDRFSKSLENIQQESYSCFGQWIETCDALLLKHLRDKGLLAGSEFHNSFFNLINTKTESFGSGVPFVRITSRSEVETGSNSLVGILLNACKDIESKQDIKTCFDYVITEILNNVADHSGDSGIAIAQYYPTKKRVQFSALDNGVGFLANIQNKFPNIKTQKEAIKKALERGVTASQNLIYGSERNAGYGLFVVSSLVKEIQNSELLIFCKDTLIGVRQDSIYHKHLSNDFGCTLICFEIDEESLKSLDYDIDVIIGQITYSEKSDIEDVFL</sequence>
<dbReference type="SUPFAM" id="SSF55874">
    <property type="entry name" value="ATPase domain of HSP90 chaperone/DNA topoisomerase II/histidine kinase"/>
    <property type="match status" value="1"/>
</dbReference>
<protein>
    <submittedName>
        <fullName evidence="1">Uncharacterized protein</fullName>
    </submittedName>
</protein>
<gene>
    <name evidence="1" type="ORF">NCTC12219_01030</name>
</gene>
<evidence type="ECO:0000313" key="1">
    <source>
        <dbReference type="EMBL" id="STP11147.1"/>
    </source>
</evidence>
<dbReference type="InterPro" id="IPR036890">
    <property type="entry name" value="HATPase_C_sf"/>
</dbReference>
<accession>A0A377JTD6</accession>
<proteinExistence type="predicted"/>
<name>A0A377JTD6_9HELI</name>
<reference evidence="1 2" key="1">
    <citation type="submission" date="2018-06" db="EMBL/GenBank/DDBJ databases">
        <authorList>
            <consortium name="Pathogen Informatics"/>
            <person name="Doyle S."/>
        </authorList>
    </citation>
    <scope>NUCLEOTIDE SEQUENCE [LARGE SCALE GENOMIC DNA]</scope>
    <source>
        <strain evidence="1 2">NCTC12219</strain>
    </source>
</reference>
<evidence type="ECO:0000313" key="2">
    <source>
        <dbReference type="Proteomes" id="UP000255103"/>
    </source>
</evidence>
<dbReference type="Gene3D" id="3.30.565.10">
    <property type="entry name" value="Histidine kinase-like ATPase, C-terminal domain"/>
    <property type="match status" value="1"/>
</dbReference>